<dbReference type="Pfam" id="PF03692">
    <property type="entry name" value="CxxCxxCC"/>
    <property type="match status" value="1"/>
</dbReference>
<organism evidence="2 3">
    <name type="scientific">Sorangium cellulosum</name>
    <name type="common">Polyangium cellulosum</name>
    <dbReference type="NCBI Taxonomy" id="56"/>
    <lineage>
        <taxon>Bacteria</taxon>
        <taxon>Pseudomonadati</taxon>
        <taxon>Myxococcota</taxon>
        <taxon>Polyangia</taxon>
        <taxon>Polyangiales</taxon>
        <taxon>Polyangiaceae</taxon>
        <taxon>Sorangium</taxon>
    </lineage>
</organism>
<evidence type="ECO:0008006" key="4">
    <source>
        <dbReference type="Google" id="ProtNLM"/>
    </source>
</evidence>
<proteinExistence type="predicted"/>
<evidence type="ECO:0000313" key="2">
    <source>
        <dbReference type="EMBL" id="AUX19662.1"/>
    </source>
</evidence>
<feature type="region of interest" description="Disordered" evidence="1">
    <location>
        <begin position="283"/>
        <end position="311"/>
    </location>
</feature>
<dbReference type="RefSeq" id="WP_129344287.1">
    <property type="nucleotide sequence ID" value="NZ_CP012670.1"/>
</dbReference>
<accession>A0A4V0NCM2</accession>
<reference evidence="2 3" key="1">
    <citation type="submission" date="2015-09" db="EMBL/GenBank/DDBJ databases">
        <title>Sorangium comparison.</title>
        <authorList>
            <person name="Zaburannyi N."/>
            <person name="Bunk B."/>
            <person name="Overmann J."/>
            <person name="Mueller R."/>
        </authorList>
    </citation>
    <scope>NUCLEOTIDE SEQUENCE [LARGE SCALE GENOMIC DNA]</scope>
    <source>
        <strain evidence="2 3">So ceGT47</strain>
    </source>
</reference>
<gene>
    <name evidence="2" type="ORF">SOCEGT47_001140</name>
</gene>
<dbReference type="InterPro" id="IPR005358">
    <property type="entry name" value="Puta_zinc/iron-chelating_dom"/>
</dbReference>
<sequence length="311" mass="33210">MNQRNPKTRPARPAAGKKGRRVHKDAAGRVHLTVLRDPASGNERVALRSPVFREAWQNDVATAAANTAYAVLRGEPSVDGAIELARNAMAATSRLAEGLLARAPRGAVACRAGCDHCCHQAVGLTPPEALAIVDHLKTTLSGAELARVAHHVSACHERTRALPSAERFSPDLPCPFLASGRCSIYEVRPLSCRGMNSLDAAECETRLRDPEARAAYLARGLGGRSFMEPIRAFHAISAGLQLSLSELFRLDMRPLELTAAVHLLLSGPESLADAWIRGQQPFASARGADEGRDPGPGEPIEALDLAPGRDP</sequence>
<feature type="compositionally biased region" description="Basic residues" evidence="1">
    <location>
        <begin position="1"/>
        <end position="23"/>
    </location>
</feature>
<dbReference type="Proteomes" id="UP000295781">
    <property type="component" value="Chromosome"/>
</dbReference>
<dbReference type="OrthoDB" id="9810361at2"/>
<evidence type="ECO:0000313" key="3">
    <source>
        <dbReference type="Proteomes" id="UP000295781"/>
    </source>
</evidence>
<dbReference type="EMBL" id="CP012670">
    <property type="protein sequence ID" value="AUX19662.1"/>
    <property type="molecule type" value="Genomic_DNA"/>
</dbReference>
<evidence type="ECO:0000256" key="1">
    <source>
        <dbReference type="SAM" id="MobiDB-lite"/>
    </source>
</evidence>
<protein>
    <recommendedName>
        <fullName evidence="4">YkgJ family cysteine cluster protein</fullName>
    </recommendedName>
</protein>
<feature type="region of interest" description="Disordered" evidence="1">
    <location>
        <begin position="1"/>
        <end position="28"/>
    </location>
</feature>
<dbReference type="AlphaFoldDB" id="A0A4V0NCM2"/>
<name>A0A4V0NCM2_SORCE</name>